<reference evidence="5" key="2">
    <citation type="submission" date="2020-09" db="EMBL/GenBank/DDBJ databases">
        <authorList>
            <person name="Sun Q."/>
            <person name="Zhou Y."/>
        </authorList>
    </citation>
    <scope>NUCLEOTIDE SEQUENCE</scope>
    <source>
        <strain evidence="5">CGMCC 1.15322</strain>
    </source>
</reference>
<dbReference type="InterPro" id="IPR040919">
    <property type="entry name" value="Asparaginase_C"/>
</dbReference>
<dbReference type="GO" id="GO:0004067">
    <property type="term" value="F:asparaginase activity"/>
    <property type="evidence" value="ECO:0007669"/>
    <property type="project" value="UniProtKB-UniRule"/>
</dbReference>
<dbReference type="SMART" id="SM00870">
    <property type="entry name" value="Asparaginase"/>
    <property type="match status" value="1"/>
</dbReference>
<evidence type="ECO:0000259" key="3">
    <source>
        <dbReference type="Pfam" id="PF00710"/>
    </source>
</evidence>
<dbReference type="InterPro" id="IPR027473">
    <property type="entry name" value="L-asparaginase_C"/>
</dbReference>
<evidence type="ECO:0000313" key="6">
    <source>
        <dbReference type="Proteomes" id="UP000620596"/>
    </source>
</evidence>
<sequence length="316" mass="31962">MTQGAGPGMAPTLTGADLVRAVPQLAHIADLEVVSFAQKPGASLTLEDLLGLAHLLNEQLAQGFAGAVVVQGTDTIEETAFVLDLLVASDRPVVVTGAMRGAAAPGADGPANLMSAVTVAVAPDIVGLGALVVLNDEVHAARHVQKMHTALASAFASPGFAPLARVIEGRVRLYARVPGRILIAVPVSAGDSPVALLTVVLGDDGRLLQALPGLGYRGVVIEALGAGHLPSLMADRVAELSQSMPVILATRVAAGPVFTSTYGFAGSELDLIGKGAVPSGELSGPKACLLLRLLLAQGLQGATLVQAFARVRDGGV</sequence>
<dbReference type="Gene3D" id="3.40.50.1170">
    <property type="entry name" value="L-asparaginase, N-terminal domain"/>
    <property type="match status" value="1"/>
</dbReference>
<feature type="domain" description="L-asparaginase N-terminal" evidence="3">
    <location>
        <begin position="7"/>
        <end position="176"/>
    </location>
</feature>
<dbReference type="PANTHER" id="PTHR11707:SF28">
    <property type="entry name" value="60 KDA LYSOPHOSPHOLIPASE"/>
    <property type="match status" value="1"/>
</dbReference>
<accession>A0A916SHH1</accession>
<evidence type="ECO:0000259" key="4">
    <source>
        <dbReference type="Pfam" id="PF17763"/>
    </source>
</evidence>
<dbReference type="PIRSF" id="PIRSF001220">
    <property type="entry name" value="L-ASNase_gatD"/>
    <property type="match status" value="1"/>
</dbReference>
<dbReference type="InterPro" id="IPR036152">
    <property type="entry name" value="Asp/glu_Ase-like_sf"/>
</dbReference>
<dbReference type="AlphaFoldDB" id="A0A916SHH1"/>
<name>A0A916SHH1_9BURK</name>
<protein>
    <submittedName>
        <fullName evidence="5">L-asparaginase</fullName>
    </submittedName>
</protein>
<keyword evidence="6" id="KW-1185">Reference proteome</keyword>
<dbReference type="PRINTS" id="PR00139">
    <property type="entry name" value="ASNGLNASE"/>
</dbReference>
<dbReference type="EMBL" id="BMIG01000005">
    <property type="protein sequence ID" value="GGA97729.1"/>
    <property type="molecule type" value="Genomic_DNA"/>
</dbReference>
<dbReference type="PIRSF" id="PIRSF500176">
    <property type="entry name" value="L_ASNase"/>
    <property type="match status" value="1"/>
</dbReference>
<dbReference type="PROSITE" id="PS51732">
    <property type="entry name" value="ASN_GLN_ASE_3"/>
    <property type="match status" value="1"/>
</dbReference>
<dbReference type="InterPro" id="IPR004550">
    <property type="entry name" value="AsnASE_II"/>
</dbReference>
<organism evidence="5 6">
    <name type="scientific">Polaromonas eurypsychrophila</name>
    <dbReference type="NCBI Taxonomy" id="1614635"/>
    <lineage>
        <taxon>Bacteria</taxon>
        <taxon>Pseudomonadati</taxon>
        <taxon>Pseudomonadota</taxon>
        <taxon>Betaproteobacteria</taxon>
        <taxon>Burkholderiales</taxon>
        <taxon>Comamonadaceae</taxon>
        <taxon>Polaromonas</taxon>
    </lineage>
</organism>
<dbReference type="Pfam" id="PF17763">
    <property type="entry name" value="Asparaginase_C"/>
    <property type="match status" value="1"/>
</dbReference>
<dbReference type="CDD" id="cd08964">
    <property type="entry name" value="L-asparaginase_II"/>
    <property type="match status" value="1"/>
</dbReference>
<dbReference type="InterPro" id="IPR027474">
    <property type="entry name" value="L-asparaginase_N"/>
</dbReference>
<dbReference type="Pfam" id="PF00710">
    <property type="entry name" value="Asparaginase"/>
    <property type="match status" value="1"/>
</dbReference>
<comment type="similarity">
    <text evidence="1">Belongs to the asparaginase 1 family.</text>
</comment>
<dbReference type="Gene3D" id="3.40.50.40">
    <property type="match status" value="1"/>
</dbReference>
<dbReference type="InterPro" id="IPR037152">
    <property type="entry name" value="L-asparaginase_N_sf"/>
</dbReference>
<keyword evidence="2" id="KW-0378">Hydrolase</keyword>
<feature type="domain" description="Asparaginase/glutaminase C-terminal" evidence="4">
    <location>
        <begin position="194"/>
        <end position="308"/>
    </location>
</feature>
<evidence type="ECO:0000256" key="2">
    <source>
        <dbReference type="ARBA" id="ARBA00022801"/>
    </source>
</evidence>
<proteinExistence type="inferred from homology"/>
<dbReference type="GO" id="GO:0006528">
    <property type="term" value="P:asparagine metabolic process"/>
    <property type="evidence" value="ECO:0007669"/>
    <property type="project" value="InterPro"/>
</dbReference>
<dbReference type="SUPFAM" id="SSF53774">
    <property type="entry name" value="Glutaminase/Asparaginase"/>
    <property type="match status" value="1"/>
</dbReference>
<evidence type="ECO:0000256" key="1">
    <source>
        <dbReference type="ARBA" id="ARBA00010518"/>
    </source>
</evidence>
<comment type="caution">
    <text evidence="5">The sequence shown here is derived from an EMBL/GenBank/DDBJ whole genome shotgun (WGS) entry which is preliminary data.</text>
</comment>
<gene>
    <name evidence="5" type="primary">ansA</name>
    <name evidence="5" type="ORF">GCM10011496_18510</name>
</gene>
<evidence type="ECO:0000313" key="5">
    <source>
        <dbReference type="EMBL" id="GGA97729.1"/>
    </source>
</evidence>
<dbReference type="InterPro" id="IPR006034">
    <property type="entry name" value="Asparaginase/glutaminase-like"/>
</dbReference>
<dbReference type="PANTHER" id="PTHR11707">
    <property type="entry name" value="L-ASPARAGINASE"/>
    <property type="match status" value="1"/>
</dbReference>
<dbReference type="Proteomes" id="UP000620596">
    <property type="component" value="Unassembled WGS sequence"/>
</dbReference>
<reference evidence="5" key="1">
    <citation type="journal article" date="2014" name="Int. J. Syst. Evol. Microbiol.">
        <title>Complete genome sequence of Corynebacterium casei LMG S-19264T (=DSM 44701T), isolated from a smear-ripened cheese.</title>
        <authorList>
            <consortium name="US DOE Joint Genome Institute (JGI-PGF)"/>
            <person name="Walter F."/>
            <person name="Albersmeier A."/>
            <person name="Kalinowski J."/>
            <person name="Ruckert C."/>
        </authorList>
    </citation>
    <scope>NUCLEOTIDE SEQUENCE</scope>
    <source>
        <strain evidence="5">CGMCC 1.15322</strain>
    </source>
</reference>